<sequence>MSSSNTQKRYPGVKPFETSERDLFFGRDRDIEDLLDLVWLEKLVVLFGKSGYGKSSLINAGILPEIEAEAVPIVVRLGSYVAGQTPTPLDNLRLKINEVLNDNLEAAFLDALNLPPTLWQQVKRKQSPQQRRFVLIFDQFEEFFTYPLAEQQAFKEQIADLLYTEVPQAVRNQNDTLNAEQQAFIATAFDAKVLLAIRADRMSLLDSMKDKLPAILQKRYELRGLSEAQAQEAIVGPAKREGDFASPVFAYSPEALKVMTQKLAASKSSQRSGIEAFQLQILCEYLEDKVIKGEIPGQRVEPQHFAEQIDEIFEGYYQRLLDKLEPGAQEAAQLLIEEKLLFEDANTGEARRLGVDSGVLLAEKGISQGLLNQLESNFLLRRESTSTGGFNYEVSHDTLIAPILKSKAERKALERVEQERVEARRRRNRLLFILGVTGLALAVVIGVMLYVLKLRNDAIQAQKDAVKARNEAIAERNKALKALEDKEVAEFQVTYQAADNILNSAENNCPSQKMIADIDTMQVRYPNNQSLQVQIAAINQKLRAKNCRNK</sequence>
<dbReference type="HOGENOM" id="CLU_495000_0_0_10"/>
<accession>F4L7Y1</accession>
<dbReference type="AlphaFoldDB" id="F4L7Y1"/>
<keyword evidence="3" id="KW-0614">Plasmid</keyword>
<keyword evidence="4" id="KW-1185">Reference proteome</keyword>
<keyword evidence="1" id="KW-0472">Membrane</keyword>
<dbReference type="Gene3D" id="3.40.50.300">
    <property type="entry name" value="P-loop containing nucleotide triphosphate hydrolases"/>
    <property type="match status" value="1"/>
</dbReference>
<dbReference type="InterPro" id="IPR049052">
    <property type="entry name" value="nSTAND1"/>
</dbReference>
<reference key="2">
    <citation type="submission" date="2011-04" db="EMBL/GenBank/DDBJ databases">
        <title>Complete sequence of plasmid 2 of Haliscomenobacter hydrossis DSM 1100.</title>
        <authorList>
            <consortium name="US DOE Joint Genome Institute (JGI-PGF)"/>
            <person name="Lucas S."/>
            <person name="Han J."/>
            <person name="Lapidus A."/>
            <person name="Bruce D."/>
            <person name="Goodwin L."/>
            <person name="Pitluck S."/>
            <person name="Peters L."/>
            <person name="Kyrpides N."/>
            <person name="Mavromatis K."/>
            <person name="Ivanova N."/>
            <person name="Ovchinnikova G."/>
            <person name="Pagani I."/>
            <person name="Daligault H."/>
            <person name="Detter J.C."/>
            <person name="Han C."/>
            <person name="Land M."/>
            <person name="Hauser L."/>
            <person name="Markowitz V."/>
            <person name="Cheng J.-F."/>
            <person name="Hugenholtz P."/>
            <person name="Woyke T."/>
            <person name="Wu D."/>
            <person name="Verbarg S."/>
            <person name="Frueling A."/>
            <person name="Brambilla E."/>
            <person name="Klenk H.-P."/>
            <person name="Eisen J.A."/>
        </authorList>
    </citation>
    <scope>NUCLEOTIDE SEQUENCE</scope>
    <source>
        <strain>DSM 1100</strain>
    </source>
</reference>
<proteinExistence type="predicted"/>
<keyword evidence="1" id="KW-0812">Transmembrane</keyword>
<dbReference type="KEGG" id="hhy:Halhy_6673"/>
<dbReference type="OrthoDB" id="1090410at2"/>
<dbReference type="InterPro" id="IPR027417">
    <property type="entry name" value="P-loop_NTPase"/>
</dbReference>
<geneLocation type="plasmid" evidence="3 4">
    <name>pHALHY02</name>
</geneLocation>
<dbReference type="RefSeq" id="WP_013769006.1">
    <property type="nucleotide sequence ID" value="NC_015512.1"/>
</dbReference>
<evidence type="ECO:0000256" key="1">
    <source>
        <dbReference type="SAM" id="Phobius"/>
    </source>
</evidence>
<organism evidence="3 4">
    <name type="scientific">Haliscomenobacter hydrossis (strain ATCC 27775 / DSM 1100 / LMG 10767 / O)</name>
    <dbReference type="NCBI Taxonomy" id="760192"/>
    <lineage>
        <taxon>Bacteria</taxon>
        <taxon>Pseudomonadati</taxon>
        <taxon>Bacteroidota</taxon>
        <taxon>Saprospiria</taxon>
        <taxon>Saprospirales</taxon>
        <taxon>Haliscomenobacteraceae</taxon>
        <taxon>Haliscomenobacter</taxon>
    </lineage>
</organism>
<feature type="transmembrane region" description="Helical" evidence="1">
    <location>
        <begin position="430"/>
        <end position="452"/>
    </location>
</feature>
<name>F4L7Y1_HALH1</name>
<evidence type="ECO:0000313" key="3">
    <source>
        <dbReference type="EMBL" id="AEE54489.1"/>
    </source>
</evidence>
<dbReference type="Pfam" id="PF20703">
    <property type="entry name" value="nSTAND1"/>
    <property type="match status" value="1"/>
</dbReference>
<dbReference type="SUPFAM" id="SSF52540">
    <property type="entry name" value="P-loop containing nucleoside triphosphate hydrolases"/>
    <property type="match status" value="1"/>
</dbReference>
<keyword evidence="1" id="KW-1133">Transmembrane helix</keyword>
<reference evidence="3 4" key="1">
    <citation type="journal article" date="2011" name="Stand. Genomic Sci.">
        <title>Complete genome sequence of Haliscomenobacter hydrossis type strain (O).</title>
        <authorList>
            <consortium name="US DOE Joint Genome Institute (JGI-PGF)"/>
            <person name="Daligault H."/>
            <person name="Lapidus A."/>
            <person name="Zeytun A."/>
            <person name="Nolan M."/>
            <person name="Lucas S."/>
            <person name="Del Rio T.G."/>
            <person name="Tice H."/>
            <person name="Cheng J.F."/>
            <person name="Tapia R."/>
            <person name="Han C."/>
            <person name="Goodwin L."/>
            <person name="Pitluck S."/>
            <person name="Liolios K."/>
            <person name="Pagani I."/>
            <person name="Ivanova N."/>
            <person name="Huntemann M."/>
            <person name="Mavromatis K."/>
            <person name="Mikhailova N."/>
            <person name="Pati A."/>
            <person name="Chen A."/>
            <person name="Palaniappan K."/>
            <person name="Land M."/>
            <person name="Hauser L."/>
            <person name="Brambilla E.M."/>
            <person name="Rohde M."/>
            <person name="Verbarg S."/>
            <person name="Goker M."/>
            <person name="Bristow J."/>
            <person name="Eisen J.A."/>
            <person name="Markowitz V."/>
            <person name="Hugenholtz P."/>
            <person name="Kyrpides N.C."/>
            <person name="Klenk H.P."/>
            <person name="Woyke T."/>
        </authorList>
    </citation>
    <scope>NUCLEOTIDE SEQUENCE [LARGE SCALE GENOMIC DNA]</scope>
    <source>
        <strain evidence="4">ATCC 27775 / DSM 1100 / LMG 10767 / O</strain>
        <plasmid evidence="4">Plasmid pHALHY02</plasmid>
    </source>
</reference>
<evidence type="ECO:0000259" key="2">
    <source>
        <dbReference type="Pfam" id="PF20703"/>
    </source>
</evidence>
<dbReference type="EMBL" id="CP002693">
    <property type="protein sequence ID" value="AEE54489.1"/>
    <property type="molecule type" value="Genomic_DNA"/>
</dbReference>
<feature type="domain" description="Novel STAND NTPase 1" evidence="2">
    <location>
        <begin position="10"/>
        <end position="401"/>
    </location>
</feature>
<dbReference type="Proteomes" id="UP000008461">
    <property type="component" value="Plasmid pHALHY02"/>
</dbReference>
<gene>
    <name evidence="3" type="ordered locus">Halhy_6673</name>
</gene>
<protein>
    <recommendedName>
        <fullName evidence="2">Novel STAND NTPase 1 domain-containing protein</fullName>
    </recommendedName>
</protein>
<evidence type="ECO:0000313" key="4">
    <source>
        <dbReference type="Proteomes" id="UP000008461"/>
    </source>
</evidence>